<dbReference type="Proteomes" id="UP000266089">
    <property type="component" value="Unassembled WGS sequence"/>
</dbReference>
<gene>
    <name evidence="2" type="primary">allE</name>
    <name evidence="2" type="ORF">Mcate_02605</name>
</gene>
<feature type="domain" description="Cupin type-2" evidence="1">
    <location>
        <begin position="53"/>
        <end position="116"/>
    </location>
</feature>
<sequence length="249" mass="27387">MSLTGFTRTRVTPDHALLTPDTFVRAPLPGWKNTACIVHISPELGARFKMYTVEMEAGGTGEMTLLDIQRFAYVLEGAVALEVGGTRHTLGAQHYAYLPANTPHRFEAAARARMVVFDKPYQALAGVEVPSVVIGHEPDIPSSPLLGDEALQVRLLLPDNPSFDMAVNTMTFEPGAHLSLVETHVMEHGLLFLEGGGVYRLGDCWYTVQAGDVIWMASYCPQWFGALGKTPSKYLIYKDVNRHSLELLS</sequence>
<dbReference type="InterPro" id="IPR044704">
    <property type="entry name" value="UGlyAH_cupin_N"/>
</dbReference>
<organism evidence="2 3">
    <name type="scientific">Meiothermus taiwanensis</name>
    <dbReference type="NCBI Taxonomy" id="172827"/>
    <lineage>
        <taxon>Bacteria</taxon>
        <taxon>Thermotogati</taxon>
        <taxon>Deinococcota</taxon>
        <taxon>Deinococci</taxon>
        <taxon>Thermales</taxon>
        <taxon>Thermaceae</taxon>
        <taxon>Meiothermus</taxon>
    </lineage>
</organism>
<proteinExistence type="predicted"/>
<dbReference type="CDD" id="cd02211">
    <property type="entry name" value="cupin_UGlyAH_N"/>
    <property type="match status" value="1"/>
</dbReference>
<dbReference type="RefSeq" id="WP_027888449.1">
    <property type="nucleotide sequence ID" value="NZ_JBHSXZ010000028.1"/>
</dbReference>
<evidence type="ECO:0000313" key="2">
    <source>
        <dbReference type="EMBL" id="RIH74685.1"/>
    </source>
</evidence>
<dbReference type="CDD" id="cd02212">
    <property type="entry name" value="cupin_UGlyAH_C"/>
    <property type="match status" value="1"/>
</dbReference>
<dbReference type="AlphaFoldDB" id="A0A399DR21"/>
<dbReference type="InterPro" id="IPR014710">
    <property type="entry name" value="RmlC-like_jellyroll"/>
</dbReference>
<dbReference type="OrthoDB" id="9814939at2"/>
<dbReference type="GO" id="GO:0071522">
    <property type="term" value="F:ureidoglycine aminohydrolase activity"/>
    <property type="evidence" value="ECO:0007669"/>
    <property type="project" value="UniProtKB-EC"/>
</dbReference>
<dbReference type="PANTHER" id="PTHR34571:SF1">
    <property type="entry name" value="(S)-UREIDOGLYCINE AMINOHYDROLASE"/>
    <property type="match status" value="1"/>
</dbReference>
<comment type="caution">
    <text evidence="2">The sequence shown here is derived from an EMBL/GenBank/DDBJ whole genome shotgun (WGS) entry which is preliminary data.</text>
</comment>
<dbReference type="InterPro" id="IPR011051">
    <property type="entry name" value="RmlC_Cupin_sf"/>
</dbReference>
<dbReference type="Pfam" id="PF07883">
    <property type="entry name" value="Cupin_2"/>
    <property type="match status" value="2"/>
</dbReference>
<protein>
    <submittedName>
        <fullName evidence="2">(S)-ureidoglycine aminohydrolase</fullName>
        <ecNumber evidence="2">3.5.3.26</ecNumber>
    </submittedName>
</protein>
<dbReference type="PANTHER" id="PTHR34571">
    <property type="entry name" value="(S)-UREIDOGLYCINE AMINOHYDROLASE"/>
    <property type="match status" value="1"/>
</dbReference>
<dbReference type="NCBIfam" id="TIGR03214">
    <property type="entry name" value="ura-cupin"/>
    <property type="match status" value="1"/>
</dbReference>
<dbReference type="EC" id="3.5.3.26" evidence="2"/>
<reference evidence="2 3" key="1">
    <citation type="submission" date="2018-08" db="EMBL/GenBank/DDBJ databases">
        <title>Meiothermus cateniformans JCM 15151 genome sequencing project.</title>
        <authorList>
            <person name="Da Costa M.S."/>
            <person name="Albuquerque L."/>
            <person name="Raposo P."/>
            <person name="Froufe H.J.C."/>
            <person name="Barroso C.S."/>
            <person name="Egas C."/>
        </authorList>
    </citation>
    <scope>NUCLEOTIDE SEQUENCE [LARGE SCALE GENOMIC DNA]</scope>
    <source>
        <strain evidence="2 3">JCM 15151</strain>
    </source>
</reference>
<evidence type="ECO:0000259" key="1">
    <source>
        <dbReference type="Pfam" id="PF07883"/>
    </source>
</evidence>
<dbReference type="SUPFAM" id="SSF51182">
    <property type="entry name" value="RmlC-like cupins"/>
    <property type="match status" value="1"/>
</dbReference>
<dbReference type="Gene3D" id="2.60.120.10">
    <property type="entry name" value="Jelly Rolls"/>
    <property type="match status" value="1"/>
</dbReference>
<feature type="domain" description="Cupin type-2" evidence="1">
    <location>
        <begin position="169"/>
        <end position="235"/>
    </location>
</feature>
<dbReference type="InterPro" id="IPR017627">
    <property type="entry name" value="UGHY"/>
</dbReference>
<evidence type="ECO:0000313" key="3">
    <source>
        <dbReference type="Proteomes" id="UP000266089"/>
    </source>
</evidence>
<keyword evidence="2" id="KW-0378">Hydrolase</keyword>
<dbReference type="InterPro" id="IPR044697">
    <property type="entry name" value="UGlyAH_cupin_C"/>
</dbReference>
<accession>A0A399DR21</accession>
<name>A0A399DR21_9DEIN</name>
<dbReference type="InterPro" id="IPR013096">
    <property type="entry name" value="Cupin_2"/>
</dbReference>
<dbReference type="EMBL" id="QWKX01000099">
    <property type="protein sequence ID" value="RIH74685.1"/>
    <property type="molecule type" value="Genomic_DNA"/>
</dbReference>